<dbReference type="EMBL" id="HG322949">
    <property type="protein sequence ID" value="CDG83398.1"/>
    <property type="molecule type" value="Genomic_DNA"/>
</dbReference>
<dbReference type="STRING" id="1349767.GJA_2767"/>
<keyword evidence="1" id="KW-0808">Transferase</keyword>
<dbReference type="GO" id="GO:0008483">
    <property type="term" value="F:transaminase activity"/>
    <property type="evidence" value="ECO:0007669"/>
    <property type="project" value="UniProtKB-KW"/>
</dbReference>
<gene>
    <name evidence="1" type="ORF">GJA_2767</name>
</gene>
<sequence length="54" mass="5712">MAGAIGHLERLGFKLWTRPEAGMFVWAALPEGLVSSDIAQRAGIQIDTGAGKCL</sequence>
<accession>W0V7S6</accession>
<dbReference type="AlphaFoldDB" id="W0V7S6"/>
<dbReference type="HOGENOM" id="CLU_3044238_0_0_4"/>
<keyword evidence="2" id="KW-1185">Reference proteome</keyword>
<protein>
    <submittedName>
        <fullName evidence="1">Transcriptional regulator, GntR family with aminotransferase domain protein</fullName>
    </submittedName>
</protein>
<evidence type="ECO:0000313" key="2">
    <source>
        <dbReference type="Proteomes" id="UP000027604"/>
    </source>
</evidence>
<reference evidence="1 2" key="1">
    <citation type="journal article" date="2015" name="Genome Announc.">
        <title>Genome Sequence of Mushroom Soft-Rot Pathogen Janthinobacterium agaricidamnosum.</title>
        <authorList>
            <person name="Graupner K."/>
            <person name="Lackner G."/>
            <person name="Hertweck C."/>
        </authorList>
    </citation>
    <scope>NUCLEOTIDE SEQUENCE [LARGE SCALE GENOMIC DNA]</scope>
    <source>
        <strain evidence="2">NBRC 102515 / DSM 9628</strain>
    </source>
</reference>
<dbReference type="Proteomes" id="UP000027604">
    <property type="component" value="Chromosome I"/>
</dbReference>
<name>W0V7S6_9BURK</name>
<dbReference type="PATRIC" id="fig|1349767.4.peg.4494"/>
<proteinExistence type="predicted"/>
<keyword evidence="1" id="KW-0032">Aminotransferase</keyword>
<dbReference type="Gene3D" id="3.90.1150.10">
    <property type="entry name" value="Aspartate Aminotransferase, domain 1"/>
    <property type="match status" value="1"/>
</dbReference>
<evidence type="ECO:0000313" key="1">
    <source>
        <dbReference type="EMBL" id="CDG83398.1"/>
    </source>
</evidence>
<organism evidence="1 2">
    <name type="scientific">Janthinobacterium agaricidamnosum NBRC 102515 = DSM 9628</name>
    <dbReference type="NCBI Taxonomy" id="1349767"/>
    <lineage>
        <taxon>Bacteria</taxon>
        <taxon>Pseudomonadati</taxon>
        <taxon>Pseudomonadota</taxon>
        <taxon>Betaproteobacteria</taxon>
        <taxon>Burkholderiales</taxon>
        <taxon>Oxalobacteraceae</taxon>
        <taxon>Janthinobacterium</taxon>
    </lineage>
</organism>
<dbReference type="KEGG" id="jag:GJA_2767"/>
<dbReference type="InterPro" id="IPR015422">
    <property type="entry name" value="PyrdxlP-dep_Trfase_small"/>
</dbReference>